<dbReference type="Proteomes" id="UP000243528">
    <property type="component" value="Unassembled WGS sequence"/>
</dbReference>
<accession>A0A2P8DF02</accession>
<sequence>MTRQLPDGVKPTSGGKYDPDATWTYFLAGDIDHIAQSQQPHVLVAVNEIENDKDATILDRLCDERAVLLDSGIFNLAMSHARAHEVSHDDGLSMPPEEIDGFDDLWDRYAQIVDRYADRLWGVIELDQGGVEHKPRTRARIETELGITPMPVYHPMLDGWDYYDTLAGEYDRLCFGNLVKAPAPTRMRLVWTMAERAKAYPYLWTHLLGVSPSPTTLAMPYRGSCDSSSWLTGLRWLKSWHSWALLDHFADFPPDMWYSRDEYERGVQIISNTAMAVQHTIDAAREDTHPWP</sequence>
<keyword evidence="2" id="KW-1185">Reference proteome</keyword>
<evidence type="ECO:0000313" key="2">
    <source>
        <dbReference type="Proteomes" id="UP000243528"/>
    </source>
</evidence>
<reference evidence="1 2" key="1">
    <citation type="submission" date="2018-03" db="EMBL/GenBank/DDBJ databases">
        <title>Genomic Encyclopedia of Archaeal and Bacterial Type Strains, Phase II (KMG-II): from individual species to whole genera.</title>
        <authorList>
            <person name="Goeker M."/>
        </authorList>
    </citation>
    <scope>NUCLEOTIDE SEQUENCE [LARGE SCALE GENOMIC DNA]</scope>
    <source>
        <strain evidence="1 2">DSM 45211</strain>
    </source>
</reference>
<organism evidence="1 2">
    <name type="scientific">Haloactinopolyspora alba</name>
    <dbReference type="NCBI Taxonomy" id="648780"/>
    <lineage>
        <taxon>Bacteria</taxon>
        <taxon>Bacillati</taxon>
        <taxon>Actinomycetota</taxon>
        <taxon>Actinomycetes</taxon>
        <taxon>Jiangellales</taxon>
        <taxon>Jiangellaceae</taxon>
        <taxon>Haloactinopolyspora</taxon>
    </lineage>
</organism>
<evidence type="ECO:0000313" key="1">
    <source>
        <dbReference type="EMBL" id="PSK95790.1"/>
    </source>
</evidence>
<gene>
    <name evidence="1" type="ORF">CLV30_12842</name>
</gene>
<comment type="caution">
    <text evidence="1">The sequence shown here is derived from an EMBL/GenBank/DDBJ whole genome shotgun (WGS) entry which is preliminary data.</text>
</comment>
<dbReference type="OrthoDB" id="3600896at2"/>
<protein>
    <submittedName>
        <fullName evidence="1">Uncharacterized protein</fullName>
    </submittedName>
</protein>
<proteinExistence type="predicted"/>
<dbReference type="EMBL" id="PYGE01000028">
    <property type="protein sequence ID" value="PSK95790.1"/>
    <property type="molecule type" value="Genomic_DNA"/>
</dbReference>
<dbReference type="AlphaFoldDB" id="A0A2P8DF02"/>
<dbReference type="RefSeq" id="WP_106539793.1">
    <property type="nucleotide sequence ID" value="NZ_PYGE01000028.1"/>
</dbReference>
<name>A0A2P8DF02_9ACTN</name>